<name>A0ABS3FWX8_9CYAN</name>
<sequence>MPTPVTHPTQLGEPAIANADIQLLVLDIDGTIAGVSNQITQSVKEAIAAVHRKGIPVAIATGRMYRSALRFHQEIVSPLPLIAYQGALIKDPATETLHYHTPVASEIALELLDYFDDSRVRSQLSVHCYIDDCLYVRELTALSQAYGDRTGVTPIPLGDLRPLIAASAPTKLLALSQNTALIDELLQAFSLRYTPTELYLTKSHPTFLEAGNPAVNKGAAVRYLAEDILGLSPGNVMCIGDNFNDVEMLEYAGIGVAMGNAPEGVKAVANWVSPSVEEEGVARAIERFLL</sequence>
<dbReference type="PANTHER" id="PTHR10000">
    <property type="entry name" value="PHOSPHOSERINE PHOSPHATASE"/>
    <property type="match status" value="1"/>
</dbReference>
<dbReference type="InterPro" id="IPR006379">
    <property type="entry name" value="HAD-SF_hydro_IIB"/>
</dbReference>
<comment type="caution">
    <text evidence="1">The sequence shown here is derived from an EMBL/GenBank/DDBJ whole genome shotgun (WGS) entry which is preliminary data.</text>
</comment>
<proteinExistence type="predicted"/>
<dbReference type="PROSITE" id="PS01229">
    <property type="entry name" value="COF_2"/>
    <property type="match status" value="1"/>
</dbReference>
<dbReference type="InterPro" id="IPR000150">
    <property type="entry name" value="Cof"/>
</dbReference>
<dbReference type="RefSeq" id="WP_207090018.1">
    <property type="nucleotide sequence ID" value="NZ_JAFLQW010000563.1"/>
</dbReference>
<evidence type="ECO:0000313" key="2">
    <source>
        <dbReference type="Proteomes" id="UP000664844"/>
    </source>
</evidence>
<protein>
    <submittedName>
        <fullName evidence="1">HAD family phosphatase</fullName>
    </submittedName>
</protein>
<keyword evidence="2" id="KW-1185">Reference proteome</keyword>
<dbReference type="SUPFAM" id="SSF56784">
    <property type="entry name" value="HAD-like"/>
    <property type="match status" value="1"/>
</dbReference>
<dbReference type="NCBIfam" id="TIGR01484">
    <property type="entry name" value="HAD-SF-IIB"/>
    <property type="match status" value="1"/>
</dbReference>
<dbReference type="Proteomes" id="UP000664844">
    <property type="component" value="Unassembled WGS sequence"/>
</dbReference>
<dbReference type="PANTHER" id="PTHR10000:SF8">
    <property type="entry name" value="HAD SUPERFAMILY HYDROLASE-LIKE, TYPE 3"/>
    <property type="match status" value="1"/>
</dbReference>
<dbReference type="NCBIfam" id="TIGR00099">
    <property type="entry name" value="Cof-subfamily"/>
    <property type="match status" value="1"/>
</dbReference>
<dbReference type="EMBL" id="JAFLQW010000563">
    <property type="protein sequence ID" value="MBO0351583.1"/>
    <property type="molecule type" value="Genomic_DNA"/>
</dbReference>
<gene>
    <name evidence="1" type="ORF">J0895_21360</name>
</gene>
<dbReference type="InterPro" id="IPR036412">
    <property type="entry name" value="HAD-like_sf"/>
</dbReference>
<evidence type="ECO:0000313" key="1">
    <source>
        <dbReference type="EMBL" id="MBO0351583.1"/>
    </source>
</evidence>
<organism evidence="1 2">
    <name type="scientific">Phormidium pseudopriestleyi FRX01</name>
    <dbReference type="NCBI Taxonomy" id="1759528"/>
    <lineage>
        <taxon>Bacteria</taxon>
        <taxon>Bacillati</taxon>
        <taxon>Cyanobacteriota</taxon>
        <taxon>Cyanophyceae</taxon>
        <taxon>Oscillatoriophycideae</taxon>
        <taxon>Oscillatoriales</taxon>
        <taxon>Oscillatoriaceae</taxon>
        <taxon>Phormidium</taxon>
    </lineage>
</organism>
<accession>A0ABS3FWX8</accession>
<dbReference type="Gene3D" id="3.40.50.1000">
    <property type="entry name" value="HAD superfamily/HAD-like"/>
    <property type="match status" value="1"/>
</dbReference>
<dbReference type="SFLD" id="SFLDS00003">
    <property type="entry name" value="Haloacid_Dehalogenase"/>
    <property type="match status" value="1"/>
</dbReference>
<dbReference type="Gene3D" id="3.30.1240.10">
    <property type="match status" value="1"/>
</dbReference>
<dbReference type="Pfam" id="PF08282">
    <property type="entry name" value="Hydrolase_3"/>
    <property type="match status" value="1"/>
</dbReference>
<reference evidence="1 2" key="1">
    <citation type="submission" date="2021-03" db="EMBL/GenBank/DDBJ databases">
        <title>Metabolic Capacity of the Antarctic Cyanobacterium Phormidium pseudopriestleyi that Sustains Oxygenic Photosynthesis in the Presence of Hydrogen Sulfide.</title>
        <authorList>
            <person name="Lumian J.E."/>
            <person name="Jungblut A.D."/>
            <person name="Dillon M.L."/>
            <person name="Hawes I."/>
            <person name="Doran P.T."/>
            <person name="Mackey T.J."/>
            <person name="Dick G.J."/>
            <person name="Grettenberger C.L."/>
            <person name="Sumner D.Y."/>
        </authorList>
    </citation>
    <scope>NUCLEOTIDE SEQUENCE [LARGE SCALE GENOMIC DNA]</scope>
    <source>
        <strain evidence="1 2">FRX01</strain>
    </source>
</reference>
<dbReference type="CDD" id="cd07516">
    <property type="entry name" value="HAD_Pase"/>
    <property type="match status" value="1"/>
</dbReference>
<dbReference type="InterPro" id="IPR023214">
    <property type="entry name" value="HAD_sf"/>
</dbReference>
<dbReference type="SFLD" id="SFLDG01140">
    <property type="entry name" value="C2.B:_Phosphomannomutase_and_P"/>
    <property type="match status" value="1"/>
</dbReference>